<evidence type="ECO:0000313" key="2">
    <source>
        <dbReference type="EMBL" id="KOS45337.1"/>
    </source>
</evidence>
<protein>
    <submittedName>
        <fullName evidence="2">Uncharacterized protein</fullName>
    </submittedName>
</protein>
<keyword evidence="1" id="KW-0472">Membrane</keyword>
<sequence length="94" mass="10692">MYLDVPGCTKYLQGPSHLRIYMEVACIYYVIAGISSHCLIFMQELSNELTSYRLRLIIDASFRSRFLEGQGKEVKISLNPLVSIPHLGIAITQR</sequence>
<keyword evidence="1" id="KW-1133">Transmembrane helix</keyword>
<gene>
    <name evidence="2" type="ORF">ACN38_g3717</name>
</gene>
<evidence type="ECO:0000256" key="1">
    <source>
        <dbReference type="SAM" id="Phobius"/>
    </source>
</evidence>
<evidence type="ECO:0000313" key="3">
    <source>
        <dbReference type="Proteomes" id="UP000037696"/>
    </source>
</evidence>
<dbReference type="EMBL" id="LHQQ01000045">
    <property type="protein sequence ID" value="KOS45337.1"/>
    <property type="molecule type" value="Genomic_DNA"/>
</dbReference>
<reference evidence="2 3" key="1">
    <citation type="submission" date="2015-08" db="EMBL/GenBank/DDBJ databases">
        <title>Genome sequencing of Penicillium nordicum.</title>
        <authorList>
            <person name="Nguyen H.D."/>
            <person name="Seifert K.A."/>
        </authorList>
    </citation>
    <scope>NUCLEOTIDE SEQUENCE [LARGE SCALE GENOMIC DNA]</scope>
    <source>
        <strain evidence="2 3">DAOMC 185683</strain>
    </source>
</reference>
<name>A0A0M8P7U9_9EURO</name>
<dbReference type="AlphaFoldDB" id="A0A0M8P7U9"/>
<keyword evidence="1" id="KW-0812">Transmembrane</keyword>
<feature type="transmembrane region" description="Helical" evidence="1">
    <location>
        <begin position="20"/>
        <end position="42"/>
    </location>
</feature>
<proteinExistence type="predicted"/>
<accession>A0A0M8P7U9</accession>
<dbReference type="Proteomes" id="UP000037696">
    <property type="component" value="Unassembled WGS sequence"/>
</dbReference>
<comment type="caution">
    <text evidence="2">The sequence shown here is derived from an EMBL/GenBank/DDBJ whole genome shotgun (WGS) entry which is preliminary data.</text>
</comment>
<organism evidence="2 3">
    <name type="scientific">Penicillium nordicum</name>
    <dbReference type="NCBI Taxonomy" id="229535"/>
    <lineage>
        <taxon>Eukaryota</taxon>
        <taxon>Fungi</taxon>
        <taxon>Dikarya</taxon>
        <taxon>Ascomycota</taxon>
        <taxon>Pezizomycotina</taxon>
        <taxon>Eurotiomycetes</taxon>
        <taxon>Eurotiomycetidae</taxon>
        <taxon>Eurotiales</taxon>
        <taxon>Aspergillaceae</taxon>
        <taxon>Penicillium</taxon>
    </lineage>
</organism>
<keyword evidence="3" id="KW-1185">Reference proteome</keyword>